<evidence type="ECO:0000256" key="1">
    <source>
        <dbReference type="SAM" id="MobiDB-lite"/>
    </source>
</evidence>
<reference evidence="2" key="1">
    <citation type="submission" date="2021-06" db="EMBL/GenBank/DDBJ databases">
        <authorList>
            <person name="Kallberg Y."/>
            <person name="Tangrot J."/>
            <person name="Rosling A."/>
        </authorList>
    </citation>
    <scope>NUCLEOTIDE SEQUENCE</scope>
    <source>
        <strain evidence="2">MA453B</strain>
    </source>
</reference>
<dbReference type="OrthoDB" id="2428662at2759"/>
<evidence type="ECO:0000313" key="3">
    <source>
        <dbReference type="Proteomes" id="UP000789405"/>
    </source>
</evidence>
<organism evidence="2 3">
    <name type="scientific">Dentiscutata erythropus</name>
    <dbReference type="NCBI Taxonomy" id="1348616"/>
    <lineage>
        <taxon>Eukaryota</taxon>
        <taxon>Fungi</taxon>
        <taxon>Fungi incertae sedis</taxon>
        <taxon>Mucoromycota</taxon>
        <taxon>Glomeromycotina</taxon>
        <taxon>Glomeromycetes</taxon>
        <taxon>Diversisporales</taxon>
        <taxon>Gigasporaceae</taxon>
        <taxon>Dentiscutata</taxon>
    </lineage>
</organism>
<name>A0A9N9GYP5_9GLOM</name>
<dbReference type="EMBL" id="CAJVPY010005507">
    <property type="protein sequence ID" value="CAG8644572.1"/>
    <property type="molecule type" value="Genomic_DNA"/>
</dbReference>
<dbReference type="AlphaFoldDB" id="A0A9N9GYP5"/>
<keyword evidence="3" id="KW-1185">Reference proteome</keyword>
<feature type="region of interest" description="Disordered" evidence="1">
    <location>
        <begin position="112"/>
        <end position="133"/>
    </location>
</feature>
<evidence type="ECO:0000313" key="2">
    <source>
        <dbReference type="EMBL" id="CAG8644572.1"/>
    </source>
</evidence>
<dbReference type="Proteomes" id="UP000789405">
    <property type="component" value="Unassembled WGS sequence"/>
</dbReference>
<sequence length="181" mass="21083">MENAFPSCMENTFTYRIENMFTNPIENTFMNPMENTFTNYMENMLTNHTCETLTNHTWDAFTNHISDSLTNHTWDSLTSHQSDTFTNYIDDTFTNIIPQINVSNTIVVDKNTGIDNDESDSDSCEAIQDTTNRNDTDDENSYILLALFAEFFAGYFPSNYSYMIQRLIKLPPYYTYEGFKI</sequence>
<protein>
    <submittedName>
        <fullName evidence="2">20447_t:CDS:1</fullName>
    </submittedName>
</protein>
<proteinExistence type="predicted"/>
<gene>
    <name evidence="2" type="ORF">DERYTH_LOCUS9843</name>
</gene>
<comment type="caution">
    <text evidence="2">The sequence shown here is derived from an EMBL/GenBank/DDBJ whole genome shotgun (WGS) entry which is preliminary data.</text>
</comment>
<accession>A0A9N9GYP5</accession>